<name>S4PVC3_9NEOP</name>
<organism evidence="12">
    <name type="scientific">Pararge aegeria</name>
    <name type="common">speckled wood butterfly</name>
    <dbReference type="NCBI Taxonomy" id="116150"/>
    <lineage>
        <taxon>Eukaryota</taxon>
        <taxon>Metazoa</taxon>
        <taxon>Ecdysozoa</taxon>
        <taxon>Arthropoda</taxon>
        <taxon>Hexapoda</taxon>
        <taxon>Insecta</taxon>
        <taxon>Pterygota</taxon>
        <taxon>Neoptera</taxon>
        <taxon>Endopterygota</taxon>
        <taxon>Lepidoptera</taxon>
        <taxon>Glossata</taxon>
        <taxon>Ditrysia</taxon>
        <taxon>Papilionoidea</taxon>
        <taxon>Nymphalidae</taxon>
        <taxon>Satyrinae</taxon>
        <taxon>Satyrini</taxon>
        <taxon>Parargina</taxon>
        <taxon>Pararge</taxon>
    </lineage>
</organism>
<dbReference type="SUPFAM" id="SSF57667">
    <property type="entry name" value="beta-beta-alpha zinc fingers"/>
    <property type="match status" value="4"/>
</dbReference>
<evidence type="ECO:0000259" key="11">
    <source>
        <dbReference type="PROSITE" id="PS50157"/>
    </source>
</evidence>
<comment type="subcellular location">
    <subcellularLocation>
        <location evidence="1">Nucleus</location>
    </subcellularLocation>
</comment>
<dbReference type="Pfam" id="PF12874">
    <property type="entry name" value="zf-met"/>
    <property type="match status" value="1"/>
</dbReference>
<dbReference type="Pfam" id="PF00096">
    <property type="entry name" value="zf-C2H2"/>
    <property type="match status" value="1"/>
</dbReference>
<dbReference type="Pfam" id="PF13894">
    <property type="entry name" value="zf-C2H2_4"/>
    <property type="match status" value="3"/>
</dbReference>
<evidence type="ECO:0000256" key="6">
    <source>
        <dbReference type="ARBA" id="ARBA00023015"/>
    </source>
</evidence>
<protein>
    <submittedName>
        <fullName evidence="12">Zinc finger protein 468</fullName>
    </submittedName>
</protein>
<evidence type="ECO:0000256" key="7">
    <source>
        <dbReference type="ARBA" id="ARBA00023125"/>
    </source>
</evidence>
<dbReference type="InterPro" id="IPR036236">
    <property type="entry name" value="Znf_C2H2_sf"/>
</dbReference>
<dbReference type="AlphaFoldDB" id="S4PVC3"/>
<dbReference type="PROSITE" id="PS50157">
    <property type="entry name" value="ZINC_FINGER_C2H2_2"/>
    <property type="match status" value="6"/>
</dbReference>
<evidence type="ECO:0000256" key="2">
    <source>
        <dbReference type="ARBA" id="ARBA00022723"/>
    </source>
</evidence>
<feature type="domain" description="C2H2-type" evidence="11">
    <location>
        <begin position="69"/>
        <end position="96"/>
    </location>
</feature>
<dbReference type="FunFam" id="3.30.160.60:FF:000875">
    <property type="entry name" value="zinc finger protein 236 isoform X7"/>
    <property type="match status" value="1"/>
</dbReference>
<reference evidence="12" key="2">
    <citation type="submission" date="2013-05" db="EMBL/GenBank/DDBJ databases">
        <authorList>
            <person name="Carter J.-M."/>
            <person name="Baker S.C."/>
            <person name="Pink R."/>
            <person name="Carter D.R.F."/>
            <person name="Collins A."/>
            <person name="Tomlin J."/>
            <person name="Gibbs M."/>
            <person name="Breuker C.J."/>
        </authorList>
    </citation>
    <scope>NUCLEOTIDE SEQUENCE</scope>
    <source>
        <tissue evidence="12">Ovary</tissue>
    </source>
</reference>
<dbReference type="GO" id="GO:0003682">
    <property type="term" value="F:chromatin binding"/>
    <property type="evidence" value="ECO:0007669"/>
    <property type="project" value="UniProtKB-ARBA"/>
</dbReference>
<keyword evidence="9" id="KW-0539">Nucleus</keyword>
<dbReference type="PANTHER" id="PTHR24399:SF34">
    <property type="entry name" value="ZINC FINGER AND BTB DOMAIN-CONTAINING PROTEIN 39"/>
    <property type="match status" value="1"/>
</dbReference>
<evidence type="ECO:0000256" key="9">
    <source>
        <dbReference type="ARBA" id="ARBA00023242"/>
    </source>
</evidence>
<keyword evidence="3" id="KW-0677">Repeat</keyword>
<evidence type="ECO:0000256" key="3">
    <source>
        <dbReference type="ARBA" id="ARBA00022737"/>
    </source>
</evidence>
<dbReference type="Gene3D" id="3.30.160.60">
    <property type="entry name" value="Classic Zinc Finger"/>
    <property type="match status" value="5"/>
</dbReference>
<keyword evidence="8" id="KW-0804">Transcription</keyword>
<feature type="domain" description="C2H2-type" evidence="11">
    <location>
        <begin position="8"/>
        <end position="36"/>
    </location>
</feature>
<reference evidence="12" key="1">
    <citation type="journal article" date="2013" name="BMC Genomics">
        <title>Unscrambling butterfly oogenesis.</title>
        <authorList>
            <person name="Carter J.M."/>
            <person name="Baker S.C."/>
            <person name="Pink R."/>
            <person name="Carter D.R."/>
            <person name="Collins A."/>
            <person name="Tomlin J."/>
            <person name="Gibbs M."/>
            <person name="Breuker C.J."/>
        </authorList>
    </citation>
    <scope>NUCLEOTIDE SEQUENCE</scope>
    <source>
        <tissue evidence="12">Ovary</tissue>
    </source>
</reference>
<keyword evidence="5" id="KW-0862">Zinc</keyword>
<feature type="domain" description="C2H2-type" evidence="11">
    <location>
        <begin position="154"/>
        <end position="182"/>
    </location>
</feature>
<feature type="domain" description="C2H2-type" evidence="11">
    <location>
        <begin position="41"/>
        <end position="68"/>
    </location>
</feature>
<keyword evidence="7" id="KW-0238">DNA-binding</keyword>
<accession>S4PVC3</accession>
<dbReference type="PANTHER" id="PTHR24399">
    <property type="entry name" value="ZINC FINGER AND BTB DOMAIN-CONTAINING"/>
    <property type="match status" value="1"/>
</dbReference>
<keyword evidence="2" id="KW-0479">Metal-binding</keyword>
<dbReference type="FunFam" id="3.30.160.60:FF:000690">
    <property type="entry name" value="Zinc finger protein 354C"/>
    <property type="match status" value="1"/>
</dbReference>
<dbReference type="GO" id="GO:0001227">
    <property type="term" value="F:DNA-binding transcription repressor activity, RNA polymerase II-specific"/>
    <property type="evidence" value="ECO:0007669"/>
    <property type="project" value="TreeGrafter"/>
</dbReference>
<evidence type="ECO:0000256" key="10">
    <source>
        <dbReference type="PROSITE-ProRule" id="PRU00042"/>
    </source>
</evidence>
<dbReference type="EMBL" id="GAIX01008788">
    <property type="protein sequence ID" value="JAA83772.1"/>
    <property type="molecule type" value="Transcribed_RNA"/>
</dbReference>
<dbReference type="InterPro" id="IPR013087">
    <property type="entry name" value="Znf_C2H2_type"/>
</dbReference>
<evidence type="ECO:0000256" key="5">
    <source>
        <dbReference type="ARBA" id="ARBA00022833"/>
    </source>
</evidence>
<dbReference type="GO" id="GO:0000978">
    <property type="term" value="F:RNA polymerase II cis-regulatory region sequence-specific DNA binding"/>
    <property type="evidence" value="ECO:0007669"/>
    <property type="project" value="TreeGrafter"/>
</dbReference>
<evidence type="ECO:0000256" key="4">
    <source>
        <dbReference type="ARBA" id="ARBA00022771"/>
    </source>
</evidence>
<dbReference type="SMART" id="SM00355">
    <property type="entry name" value="ZnF_C2H2"/>
    <property type="match status" value="6"/>
</dbReference>
<proteinExistence type="predicted"/>
<evidence type="ECO:0000256" key="1">
    <source>
        <dbReference type="ARBA" id="ARBA00004123"/>
    </source>
</evidence>
<evidence type="ECO:0000256" key="8">
    <source>
        <dbReference type="ARBA" id="ARBA00023163"/>
    </source>
</evidence>
<dbReference type="GO" id="GO:0001817">
    <property type="term" value="P:regulation of cytokine production"/>
    <property type="evidence" value="ECO:0007669"/>
    <property type="project" value="TreeGrafter"/>
</dbReference>
<keyword evidence="4 10" id="KW-0863">Zinc-finger</keyword>
<dbReference type="GO" id="GO:0040029">
    <property type="term" value="P:epigenetic regulation of gene expression"/>
    <property type="evidence" value="ECO:0007669"/>
    <property type="project" value="UniProtKB-ARBA"/>
</dbReference>
<dbReference type="GO" id="GO:0008270">
    <property type="term" value="F:zinc ion binding"/>
    <property type="evidence" value="ECO:0007669"/>
    <property type="project" value="UniProtKB-KW"/>
</dbReference>
<keyword evidence="6" id="KW-0805">Transcription regulation</keyword>
<feature type="non-terminal residue" evidence="12">
    <location>
        <position position="200"/>
    </location>
</feature>
<feature type="domain" description="C2H2-type" evidence="11">
    <location>
        <begin position="182"/>
        <end position="200"/>
    </location>
</feature>
<dbReference type="PROSITE" id="PS00028">
    <property type="entry name" value="ZINC_FINGER_C2H2_1"/>
    <property type="match status" value="5"/>
</dbReference>
<sequence>MHTGERPYTCELCDKAFVCSSALARHTKRHHTKNNSKPTIYSCKICGEVYHSRGSFASHTRSHIGAKPFICHICEKDFSCKYSLKRHVAAHRGIEKITCEICNAKFTGKAQMQRHVRNLHDPNKQFKPKVKCDLCKLSVSDMEKHMKSHTARTHRCGYCPKTYSETSALNRHIKEKHSGVEYDCDLCDKKYVKARSLKVH</sequence>
<dbReference type="GO" id="GO:0000785">
    <property type="term" value="C:chromatin"/>
    <property type="evidence" value="ECO:0007669"/>
    <property type="project" value="UniProtKB-ARBA"/>
</dbReference>
<evidence type="ECO:0000313" key="12">
    <source>
        <dbReference type="EMBL" id="JAA83772.1"/>
    </source>
</evidence>
<dbReference type="GO" id="GO:0005654">
    <property type="term" value="C:nucleoplasm"/>
    <property type="evidence" value="ECO:0007669"/>
    <property type="project" value="TreeGrafter"/>
</dbReference>
<feature type="domain" description="C2H2-type" evidence="11">
    <location>
        <begin position="97"/>
        <end position="125"/>
    </location>
</feature>
<dbReference type="GO" id="GO:0002682">
    <property type="term" value="P:regulation of immune system process"/>
    <property type="evidence" value="ECO:0007669"/>
    <property type="project" value="TreeGrafter"/>
</dbReference>